<evidence type="ECO:0000313" key="1">
    <source>
        <dbReference type="EMBL" id="NMO97670.1"/>
    </source>
</evidence>
<dbReference type="EMBL" id="JABBPN010000021">
    <property type="protein sequence ID" value="NMO97670.1"/>
    <property type="molecule type" value="Genomic_DNA"/>
</dbReference>
<dbReference type="AlphaFoldDB" id="A0A848MBZ8"/>
<protein>
    <submittedName>
        <fullName evidence="1">Uncharacterized protein</fullName>
    </submittedName>
</protein>
<organism evidence="1 2">
    <name type="scientific">Paenibacillus lemnae</name>
    <dbReference type="NCBI Taxonomy" id="1330551"/>
    <lineage>
        <taxon>Bacteria</taxon>
        <taxon>Bacillati</taxon>
        <taxon>Bacillota</taxon>
        <taxon>Bacilli</taxon>
        <taxon>Bacillales</taxon>
        <taxon>Paenibacillaceae</taxon>
        <taxon>Paenibacillus</taxon>
    </lineage>
</organism>
<gene>
    <name evidence="1" type="ORF">HII30_18055</name>
</gene>
<proteinExistence type="predicted"/>
<accession>A0A848MBZ8</accession>
<evidence type="ECO:0000313" key="2">
    <source>
        <dbReference type="Proteomes" id="UP000565468"/>
    </source>
</evidence>
<sequence>MPGWLNGYEAVHDHEHPIADVLDASSGAEQDTSIINDEIITIHMYFFKFISPFA</sequence>
<reference evidence="1 2" key="1">
    <citation type="submission" date="2020-04" db="EMBL/GenBank/DDBJ databases">
        <title>Paenibacillus algicola sp. nov., a novel marine bacterium producing alginate lyase.</title>
        <authorList>
            <person name="Huang H."/>
        </authorList>
    </citation>
    <scope>NUCLEOTIDE SEQUENCE [LARGE SCALE GENOMIC DNA]</scope>
    <source>
        <strain evidence="1 2">L7-75</strain>
    </source>
</reference>
<name>A0A848MBZ8_PAELE</name>
<comment type="caution">
    <text evidence="1">The sequence shown here is derived from an EMBL/GenBank/DDBJ whole genome shotgun (WGS) entry which is preliminary data.</text>
</comment>
<keyword evidence="2" id="KW-1185">Reference proteome</keyword>
<dbReference type="Proteomes" id="UP000565468">
    <property type="component" value="Unassembled WGS sequence"/>
</dbReference>